<protein>
    <recommendedName>
        <fullName evidence="1">DUF7740 domain-containing protein</fullName>
    </recommendedName>
</protein>
<dbReference type="Proteomes" id="UP000250675">
    <property type="component" value="Unassembled WGS sequence"/>
</dbReference>
<evidence type="ECO:0000313" key="3">
    <source>
        <dbReference type="Proteomes" id="UP000250675"/>
    </source>
</evidence>
<sequence length="102" mass="11227">MSTKHQINELKQRIDPAVLNAAADEYADMLITLCLCMKMAGPTRANILGCAVMLKQRLVTCHSRNALDTILNSWDPVGAFLSMRREANEAALSHGDPIDVFV</sequence>
<dbReference type="AlphaFoldDB" id="A0A2X3KFC6"/>
<dbReference type="Pfam" id="PF24886">
    <property type="entry name" value="DUF7740"/>
    <property type="match status" value="1"/>
</dbReference>
<reference evidence="2 3" key="1">
    <citation type="submission" date="2018-06" db="EMBL/GenBank/DDBJ databases">
        <authorList>
            <consortium name="Pathogen Informatics"/>
            <person name="Doyle S."/>
        </authorList>
    </citation>
    <scope>NUCLEOTIDE SEQUENCE [LARGE SCALE GENOMIC DNA]</scope>
    <source>
        <strain evidence="2 3">NCTC9645</strain>
    </source>
</reference>
<dbReference type="EMBL" id="UASO01000005">
    <property type="protein sequence ID" value="SQC86190.1"/>
    <property type="molecule type" value="Genomic_DNA"/>
</dbReference>
<name>A0A2X3KFC6_KLEPN</name>
<evidence type="ECO:0000313" key="2">
    <source>
        <dbReference type="EMBL" id="SQC86190.1"/>
    </source>
</evidence>
<organism evidence="2 3">
    <name type="scientific">Klebsiella pneumoniae</name>
    <dbReference type="NCBI Taxonomy" id="573"/>
    <lineage>
        <taxon>Bacteria</taxon>
        <taxon>Pseudomonadati</taxon>
        <taxon>Pseudomonadota</taxon>
        <taxon>Gammaproteobacteria</taxon>
        <taxon>Enterobacterales</taxon>
        <taxon>Enterobacteriaceae</taxon>
        <taxon>Klebsiella/Raoultella group</taxon>
        <taxon>Klebsiella</taxon>
        <taxon>Klebsiella pneumoniae complex</taxon>
    </lineage>
</organism>
<gene>
    <name evidence="2" type="ORF">NCTC9645_04263</name>
</gene>
<feature type="domain" description="DUF7740" evidence="1">
    <location>
        <begin position="24"/>
        <end position="86"/>
    </location>
</feature>
<proteinExistence type="predicted"/>
<evidence type="ECO:0000259" key="1">
    <source>
        <dbReference type="Pfam" id="PF24886"/>
    </source>
</evidence>
<dbReference type="InterPro" id="IPR056642">
    <property type="entry name" value="DUF7740"/>
</dbReference>
<accession>A0A2X3KFC6</accession>